<dbReference type="PANTHER" id="PTHR23416:SF23">
    <property type="entry name" value="ACETYLTRANSFERASE C18B11.09C-RELATED"/>
    <property type="match status" value="1"/>
</dbReference>
<dbReference type="InterPro" id="IPR051159">
    <property type="entry name" value="Hexapeptide_acetyltransf"/>
</dbReference>
<evidence type="ECO:0000256" key="4">
    <source>
        <dbReference type="ARBA" id="ARBA00023315"/>
    </source>
</evidence>
<dbReference type="PANTHER" id="PTHR23416">
    <property type="entry name" value="SIALIC ACID SYNTHASE-RELATED"/>
    <property type="match status" value="1"/>
</dbReference>
<dbReference type="RefSeq" id="WP_133112128.1">
    <property type="nucleotide sequence ID" value="NZ_BAOS01000045.1"/>
</dbReference>
<evidence type="ECO:0000313" key="6">
    <source>
        <dbReference type="Proteomes" id="UP000218542"/>
    </source>
</evidence>
<proteinExistence type="inferred from homology"/>
<dbReference type="InterPro" id="IPR011004">
    <property type="entry name" value="Trimer_LpxA-like_sf"/>
</dbReference>
<dbReference type="InterPro" id="IPR001451">
    <property type="entry name" value="Hexapep"/>
</dbReference>
<dbReference type="GO" id="GO:0008374">
    <property type="term" value="F:O-acyltransferase activity"/>
    <property type="evidence" value="ECO:0007669"/>
    <property type="project" value="TreeGrafter"/>
</dbReference>
<accession>A0A286U4C3</accession>
<comment type="similarity">
    <text evidence="1">Belongs to the transferase hexapeptide repeat family.</text>
</comment>
<dbReference type="OrthoDB" id="285017at2"/>
<comment type="caution">
    <text evidence="5">The sequence shown here is derived from an EMBL/GenBank/DDBJ whole genome shotgun (WGS) entry which is preliminary data.</text>
</comment>
<name>A0A286U4C3_9BACT</name>
<keyword evidence="6" id="KW-1185">Reference proteome</keyword>
<keyword evidence="4" id="KW-0012">Acyltransferase</keyword>
<keyword evidence="2 5" id="KW-0808">Transferase</keyword>
<protein>
    <submittedName>
        <fullName evidence="5">Acetyltransferase</fullName>
    </submittedName>
</protein>
<dbReference type="InterPro" id="IPR018357">
    <property type="entry name" value="Hexapep_transf_CS"/>
</dbReference>
<sequence>MLKNIILKIKRRENSFYASLYKIANFLLNFNIPSISLVHLPLYYLDSFTKSTIRWFINVFWSVPLFRARCETVGRDLRLLNGIPYVIGNHLKIYIGDNVRIGRTTFGASKVFDSPVLKVGNNTYIGYGVTISVAKEVIIGDNCMIASCIIMDSDDHPISPEKRLLGMPVDKVDVKPVRIGNNVWIGNGSMVLKGVTIGDNSIIAAHSVVTKDVMENCVYAGNPAVLKKKDINKEEQI</sequence>
<dbReference type="Pfam" id="PF00132">
    <property type="entry name" value="Hexapep"/>
    <property type="match status" value="1"/>
</dbReference>
<dbReference type="EMBL" id="BAOS01000045">
    <property type="protein sequence ID" value="GAX62983.1"/>
    <property type="molecule type" value="Genomic_DNA"/>
</dbReference>
<dbReference type="AlphaFoldDB" id="A0A286U4C3"/>
<dbReference type="CDD" id="cd04647">
    <property type="entry name" value="LbH_MAT_like"/>
    <property type="match status" value="1"/>
</dbReference>
<dbReference type="Gene3D" id="2.160.10.10">
    <property type="entry name" value="Hexapeptide repeat proteins"/>
    <property type="match status" value="1"/>
</dbReference>
<evidence type="ECO:0000256" key="2">
    <source>
        <dbReference type="ARBA" id="ARBA00022679"/>
    </source>
</evidence>
<gene>
    <name evidence="5" type="ORF">SCALIN_C45_0141</name>
</gene>
<evidence type="ECO:0000313" key="5">
    <source>
        <dbReference type="EMBL" id="GAX62983.1"/>
    </source>
</evidence>
<evidence type="ECO:0000256" key="1">
    <source>
        <dbReference type="ARBA" id="ARBA00007274"/>
    </source>
</evidence>
<dbReference type="SUPFAM" id="SSF51161">
    <property type="entry name" value="Trimeric LpxA-like enzymes"/>
    <property type="match status" value="1"/>
</dbReference>
<dbReference type="Proteomes" id="UP000218542">
    <property type="component" value="Unassembled WGS sequence"/>
</dbReference>
<reference evidence="6" key="1">
    <citation type="journal article" date="2017" name="Environ. Microbiol. Rep.">
        <title>Genetic Diversity of Marine Anaerobic Ammonium-Oxidizing Bacteria as Revealed by Genomic and Proteomic Analyses of 'Candidatus Scalindua japonica'.</title>
        <authorList>
            <person name="Oshiki M."/>
            <person name="Mizuto K."/>
            <person name="Kimura Z."/>
            <person name="Kindaichi T."/>
            <person name="Satoh H."/>
            <person name="Okabe S."/>
        </authorList>
    </citation>
    <scope>NUCLEOTIDE SEQUENCE [LARGE SCALE GENOMIC DNA]</scope>
    <source>
        <strain evidence="6">husup-a2</strain>
    </source>
</reference>
<dbReference type="PROSITE" id="PS00101">
    <property type="entry name" value="HEXAPEP_TRANSFERASES"/>
    <property type="match status" value="1"/>
</dbReference>
<evidence type="ECO:0000256" key="3">
    <source>
        <dbReference type="ARBA" id="ARBA00022737"/>
    </source>
</evidence>
<organism evidence="5 6">
    <name type="scientific">Candidatus Scalindua japonica</name>
    <dbReference type="NCBI Taxonomy" id="1284222"/>
    <lineage>
        <taxon>Bacteria</taxon>
        <taxon>Pseudomonadati</taxon>
        <taxon>Planctomycetota</taxon>
        <taxon>Candidatus Brocadiia</taxon>
        <taxon>Candidatus Brocadiales</taxon>
        <taxon>Candidatus Scalinduaceae</taxon>
        <taxon>Candidatus Scalindua</taxon>
    </lineage>
</organism>
<keyword evidence="3" id="KW-0677">Repeat</keyword>